<dbReference type="EMBL" id="CP054836">
    <property type="protein sequence ID" value="QKV17971.1"/>
    <property type="molecule type" value="Genomic_DNA"/>
</dbReference>
<feature type="transmembrane region" description="Helical" evidence="1">
    <location>
        <begin position="40"/>
        <end position="59"/>
    </location>
</feature>
<dbReference type="KEGG" id="orm:HTY61_05600"/>
<name>A0A6N1VAF1_9HYPH</name>
<dbReference type="Proteomes" id="UP000509367">
    <property type="component" value="Chromosome"/>
</dbReference>
<feature type="transmembrane region" description="Helical" evidence="1">
    <location>
        <begin position="7"/>
        <end position="28"/>
    </location>
</feature>
<feature type="transmembrane region" description="Helical" evidence="1">
    <location>
        <begin position="101"/>
        <end position="125"/>
    </location>
</feature>
<dbReference type="AlphaFoldDB" id="A0A6N1VAF1"/>
<proteinExistence type="predicted"/>
<evidence type="ECO:0000313" key="3">
    <source>
        <dbReference type="Proteomes" id="UP000509367"/>
    </source>
</evidence>
<accession>A0A6N1VAF1</accession>
<dbReference type="RefSeq" id="WP_175275868.1">
    <property type="nucleotide sequence ID" value="NZ_CP054836.1"/>
</dbReference>
<keyword evidence="1" id="KW-0472">Membrane</keyword>
<evidence type="ECO:0000313" key="2">
    <source>
        <dbReference type="EMBL" id="QKV17971.1"/>
    </source>
</evidence>
<feature type="transmembrane region" description="Helical" evidence="1">
    <location>
        <begin position="71"/>
        <end position="95"/>
    </location>
</feature>
<organism evidence="2 3">
    <name type="scientific">Oricola thermophila</name>
    <dbReference type="NCBI Taxonomy" id="2742145"/>
    <lineage>
        <taxon>Bacteria</taxon>
        <taxon>Pseudomonadati</taxon>
        <taxon>Pseudomonadota</taxon>
        <taxon>Alphaproteobacteria</taxon>
        <taxon>Hyphomicrobiales</taxon>
        <taxon>Ahrensiaceae</taxon>
        <taxon>Oricola</taxon>
    </lineage>
</organism>
<evidence type="ECO:0000256" key="1">
    <source>
        <dbReference type="SAM" id="Phobius"/>
    </source>
</evidence>
<gene>
    <name evidence="2" type="ORF">HTY61_05600</name>
</gene>
<sequence>MIALRVGAAYFAIVFAAGFALGTIRVLVLEPAVGETAAVLIELPVMLTISWFACGWLIRRFAVAQDLNTRIAMGGIAFVLLMAAEFTLADVALGLPPNAYLAQFATLPGLMGLAGQIAFGVIPAVRRN</sequence>
<keyword evidence="1" id="KW-0812">Transmembrane</keyword>
<keyword evidence="1" id="KW-1133">Transmembrane helix</keyword>
<reference evidence="2 3" key="1">
    <citation type="submission" date="2020-06" db="EMBL/GenBank/DDBJ databases">
        <title>Oricola thermophila sp. nov. isolated from a tidal sediments.</title>
        <authorList>
            <person name="Kwon K.K."/>
            <person name="Yang S.-H."/>
            <person name="Park M.-J."/>
        </authorList>
    </citation>
    <scope>NUCLEOTIDE SEQUENCE [LARGE SCALE GENOMIC DNA]</scope>
    <source>
        <strain evidence="2 3">MEBiC13590</strain>
    </source>
</reference>
<keyword evidence="3" id="KW-1185">Reference proteome</keyword>
<protein>
    <submittedName>
        <fullName evidence="2">Uncharacterized protein</fullName>
    </submittedName>
</protein>